<dbReference type="EMBL" id="AP008955">
    <property type="protein sequence ID" value="BAH43968.1"/>
    <property type="molecule type" value="Genomic_DNA"/>
</dbReference>
<dbReference type="HOGENOM" id="CLU_000445_44_1_9"/>
<sequence>MQPWKIGILLFDDVEVLDFAGPFEVFSVTALNRGQTNECKPFQVTTISESGHFITARNGLKVIPDYSIHTAPTYDLLVIPGGAGTRREIHNKVLLDWIRKHSEEVQWMTSVCTGALLLAEAGLLDGKRATTHWASLDSMRSEYPKVTVVEGVKFVDEDRIVTSGGISAGIHMAFHMVSRLLGTKVAADTAKFMEYDIRFDEHGASPSIQKAE</sequence>
<gene>
    <name evidence="2" type="ordered locus">BBR47_29910</name>
</gene>
<dbReference type="PANTHER" id="PTHR43130">
    <property type="entry name" value="ARAC-FAMILY TRANSCRIPTIONAL REGULATOR"/>
    <property type="match status" value="1"/>
</dbReference>
<dbReference type="Gene3D" id="3.40.50.880">
    <property type="match status" value="1"/>
</dbReference>
<evidence type="ECO:0000313" key="2">
    <source>
        <dbReference type="EMBL" id="BAH43968.1"/>
    </source>
</evidence>
<dbReference type="Pfam" id="PF01965">
    <property type="entry name" value="DJ-1_PfpI"/>
    <property type="match status" value="1"/>
</dbReference>
<dbReference type="KEGG" id="bbe:BBR47_29910"/>
<dbReference type="eggNOG" id="COG4977">
    <property type="taxonomic scope" value="Bacteria"/>
</dbReference>
<evidence type="ECO:0000313" key="3">
    <source>
        <dbReference type="Proteomes" id="UP000001877"/>
    </source>
</evidence>
<dbReference type="InterPro" id="IPR002818">
    <property type="entry name" value="DJ-1/PfpI"/>
</dbReference>
<dbReference type="InterPro" id="IPR052158">
    <property type="entry name" value="INH-QAR"/>
</dbReference>
<feature type="domain" description="DJ-1/PfpI" evidence="1">
    <location>
        <begin position="5"/>
        <end position="177"/>
    </location>
</feature>
<dbReference type="Proteomes" id="UP000001877">
    <property type="component" value="Chromosome"/>
</dbReference>
<dbReference type="InterPro" id="IPR029062">
    <property type="entry name" value="Class_I_gatase-like"/>
</dbReference>
<dbReference type="SUPFAM" id="SSF52317">
    <property type="entry name" value="Class I glutamine amidotransferase-like"/>
    <property type="match status" value="1"/>
</dbReference>
<keyword evidence="3" id="KW-1185">Reference proteome</keyword>
<name>C0ZDV9_BREBN</name>
<dbReference type="AlphaFoldDB" id="C0ZDV9"/>
<protein>
    <recommendedName>
        <fullName evidence="1">DJ-1/PfpI domain-containing protein</fullName>
    </recommendedName>
</protein>
<evidence type="ECO:0000259" key="1">
    <source>
        <dbReference type="Pfam" id="PF01965"/>
    </source>
</evidence>
<dbReference type="STRING" id="358681.BBR47_29910"/>
<proteinExistence type="predicted"/>
<reference evidence="2 3" key="1">
    <citation type="submission" date="2005-03" db="EMBL/GenBank/DDBJ databases">
        <title>Brevibacillus brevis strain 47, complete genome.</title>
        <authorList>
            <person name="Hosoyama A."/>
            <person name="Yamada R."/>
            <person name="Hongo Y."/>
            <person name="Terui Y."/>
            <person name="Ankai A."/>
            <person name="Masuyama W."/>
            <person name="Sekiguchi M."/>
            <person name="Takeda T."/>
            <person name="Asano K."/>
            <person name="Ohji S."/>
            <person name="Ichikawa N."/>
            <person name="Narita S."/>
            <person name="Aoki N."/>
            <person name="Miura H."/>
            <person name="Matsushita S."/>
            <person name="Sekigawa T."/>
            <person name="Yamagata H."/>
            <person name="Yoshikawa H."/>
            <person name="Udaka S."/>
            <person name="Tanikawa S."/>
            <person name="Fujita N."/>
        </authorList>
    </citation>
    <scope>NUCLEOTIDE SEQUENCE [LARGE SCALE GENOMIC DNA]</scope>
    <source>
        <strain evidence="3">47 / JCM 6285 / NBRC 100599</strain>
    </source>
</reference>
<dbReference type="RefSeq" id="WP_015891286.1">
    <property type="nucleotide sequence ID" value="NC_012491.1"/>
</dbReference>
<organism evidence="2 3">
    <name type="scientific">Brevibacillus brevis (strain 47 / JCM 6285 / NBRC 100599)</name>
    <dbReference type="NCBI Taxonomy" id="358681"/>
    <lineage>
        <taxon>Bacteria</taxon>
        <taxon>Bacillati</taxon>
        <taxon>Bacillota</taxon>
        <taxon>Bacilli</taxon>
        <taxon>Bacillales</taxon>
        <taxon>Paenibacillaceae</taxon>
        <taxon>Brevibacillus</taxon>
    </lineage>
</organism>
<accession>C0ZDV9</accession>
<dbReference type="GO" id="GO:0006355">
    <property type="term" value="P:regulation of DNA-templated transcription"/>
    <property type="evidence" value="ECO:0007669"/>
    <property type="project" value="TreeGrafter"/>
</dbReference>
<dbReference type="CDD" id="cd03139">
    <property type="entry name" value="GATase1_PfpI_2"/>
    <property type="match status" value="1"/>
</dbReference>
<dbReference type="PANTHER" id="PTHR43130:SF14">
    <property type="entry name" value="DJ-1_PFPI DOMAIN-CONTAINING PROTEIN"/>
    <property type="match status" value="1"/>
</dbReference>